<dbReference type="InterPro" id="IPR011059">
    <property type="entry name" value="Metal-dep_hydrolase_composite"/>
</dbReference>
<accession>A0A9J6QWX9</accession>
<dbReference type="CDD" id="cd01300">
    <property type="entry name" value="YtcJ_like"/>
    <property type="match status" value="1"/>
</dbReference>
<dbReference type="GO" id="GO:0016810">
    <property type="term" value="F:hydrolase activity, acting on carbon-nitrogen (but not peptide) bonds"/>
    <property type="evidence" value="ECO:0007669"/>
    <property type="project" value="InterPro"/>
</dbReference>
<dbReference type="InterPro" id="IPR033932">
    <property type="entry name" value="YtcJ-like"/>
</dbReference>
<comment type="caution">
    <text evidence="2">The sequence shown here is derived from an EMBL/GenBank/DDBJ whole genome shotgun (WGS) entry which is preliminary data.</text>
</comment>
<dbReference type="Gene3D" id="3.10.310.70">
    <property type="match status" value="1"/>
</dbReference>
<feature type="domain" description="Amidohydrolase 3" evidence="1">
    <location>
        <begin position="50"/>
        <end position="544"/>
    </location>
</feature>
<reference evidence="2" key="1">
    <citation type="submission" date="2022-09" db="EMBL/GenBank/DDBJ databases">
        <title>Culturomic study of gut microbiota in children with autism spectrum disorder.</title>
        <authorList>
            <person name="Efimov B.A."/>
            <person name="Chaplin A.V."/>
            <person name="Sokolova S.R."/>
            <person name="Pikina A.P."/>
            <person name="Korzhanova M."/>
            <person name="Belova V."/>
            <person name="Korostin D."/>
        </authorList>
    </citation>
    <scope>NUCLEOTIDE SEQUENCE</scope>
    <source>
        <strain evidence="2">ASD5510</strain>
    </source>
</reference>
<dbReference type="Pfam" id="PF07969">
    <property type="entry name" value="Amidohydro_3"/>
    <property type="match status" value="1"/>
</dbReference>
<dbReference type="EMBL" id="JAOSHN010000007">
    <property type="protein sequence ID" value="MCU7379988.1"/>
    <property type="molecule type" value="Genomic_DNA"/>
</dbReference>
<gene>
    <name evidence="2" type="ORF">OBO34_16735</name>
</gene>
<dbReference type="AlphaFoldDB" id="A0A9J6QWX9"/>
<dbReference type="SUPFAM" id="SSF51556">
    <property type="entry name" value="Metallo-dependent hydrolases"/>
    <property type="match status" value="1"/>
</dbReference>
<evidence type="ECO:0000313" key="3">
    <source>
        <dbReference type="Proteomes" id="UP001065549"/>
    </source>
</evidence>
<dbReference type="Proteomes" id="UP001065549">
    <property type="component" value="Unassembled WGS sequence"/>
</dbReference>
<sequence length="547" mass="61317">MRKKLLTNGRIYTVKGDSWNKKPQKNMLIRADGRIELVGELQAPVTEDVEIIDLQGKTVLPGLIDSHVHVPGMSLTELLEADLFSLKSREELRERIGSFLKEHPKQDTLYGTGFDMSIQDEEGNPLCAKWIDDLAEDKMIILQSGDMHSMLLNTKAMETIGLLKKDFVYEGPGRIHKDAAGCPTGLLTDTWDIDIPKHVFSKEEITEALLDFQKKMLAWGYTGIMAAAPFAKGLPIEILQYPKDKLGIHINGSILIRPKERKSRMEQLIKEREKTSASELKISTAKYMIDGVIEGNTAYLKHAYCNREGFTGTPVWKYSELTESFEEAIKNGFQIHAHVIGDAAVQMTLDAIIEARKAAGNADLRHVLTHLQLVDVSDFHKFGAAGIIAAVQTFWHYKEPGFYENIEVPALGRHRSENMYPLRSLKENGAVITASGDYPVSPDNDPLLGIQMGITRNAWNMGVADPDDTAYLLSKEERLTVKDMVEAYTINGAYQLFREKEIGSLEAGKLADYIVLSDDPFEVEPMKISRIKVMETCLSGKTVYKIR</sequence>
<dbReference type="Gene3D" id="3.20.20.140">
    <property type="entry name" value="Metal-dependent hydrolases"/>
    <property type="match status" value="1"/>
</dbReference>
<keyword evidence="3" id="KW-1185">Reference proteome</keyword>
<organism evidence="2 3">
    <name type="scientific">Hominibacterium faecale</name>
    <dbReference type="NCBI Taxonomy" id="2839743"/>
    <lineage>
        <taxon>Bacteria</taxon>
        <taxon>Bacillati</taxon>
        <taxon>Bacillota</taxon>
        <taxon>Clostridia</taxon>
        <taxon>Peptostreptococcales</taxon>
        <taxon>Anaerovoracaceae</taxon>
        <taxon>Hominibacterium</taxon>
    </lineage>
</organism>
<protein>
    <submittedName>
        <fullName evidence="2">Amidohydrolase</fullName>
    </submittedName>
</protein>
<dbReference type="RefSeq" id="WP_253019565.1">
    <property type="nucleotide sequence ID" value="NZ_JAOSHN010000007.1"/>
</dbReference>
<dbReference type="InterPro" id="IPR013108">
    <property type="entry name" value="Amidohydro_3"/>
</dbReference>
<evidence type="ECO:0000313" key="2">
    <source>
        <dbReference type="EMBL" id="MCU7379988.1"/>
    </source>
</evidence>
<dbReference type="SUPFAM" id="SSF51338">
    <property type="entry name" value="Composite domain of metallo-dependent hydrolases"/>
    <property type="match status" value="1"/>
</dbReference>
<evidence type="ECO:0000259" key="1">
    <source>
        <dbReference type="Pfam" id="PF07969"/>
    </source>
</evidence>
<dbReference type="PANTHER" id="PTHR22642">
    <property type="entry name" value="IMIDAZOLONEPROPIONASE"/>
    <property type="match status" value="1"/>
</dbReference>
<dbReference type="PANTHER" id="PTHR22642:SF2">
    <property type="entry name" value="PROTEIN LONG AFTER FAR-RED 3"/>
    <property type="match status" value="1"/>
</dbReference>
<proteinExistence type="predicted"/>
<dbReference type="InterPro" id="IPR032466">
    <property type="entry name" value="Metal_Hydrolase"/>
</dbReference>
<dbReference type="Gene3D" id="2.30.40.10">
    <property type="entry name" value="Urease, subunit C, domain 1"/>
    <property type="match status" value="1"/>
</dbReference>
<name>A0A9J6QWX9_9FIRM</name>